<keyword evidence="1" id="KW-0695">RNA-directed DNA polymerase</keyword>
<comment type="caution">
    <text evidence="1">The sequence shown here is derived from an EMBL/GenBank/DDBJ whole genome shotgun (WGS) entry which is preliminary data.</text>
</comment>
<accession>A0A6L2MP58</accession>
<reference evidence="1" key="1">
    <citation type="journal article" date="2019" name="Sci. Rep.">
        <title>Draft genome of Tanacetum cinerariifolium, the natural source of mosquito coil.</title>
        <authorList>
            <person name="Yamashiro T."/>
            <person name="Shiraishi A."/>
            <person name="Satake H."/>
            <person name="Nakayama K."/>
        </authorList>
    </citation>
    <scope>NUCLEOTIDE SEQUENCE</scope>
</reference>
<dbReference type="CDD" id="cd00303">
    <property type="entry name" value="retropepsin_like"/>
    <property type="match status" value="1"/>
</dbReference>
<protein>
    <submittedName>
        <fullName evidence="1">Reverse transcriptase domain-containing protein</fullName>
    </submittedName>
</protein>
<dbReference type="EMBL" id="BKCJ010007153">
    <property type="protein sequence ID" value="GEU75801.1"/>
    <property type="molecule type" value="Genomic_DNA"/>
</dbReference>
<dbReference type="PANTHER" id="PTHR33240">
    <property type="entry name" value="OS08G0508500 PROTEIN"/>
    <property type="match status" value="1"/>
</dbReference>
<dbReference type="GO" id="GO:0003964">
    <property type="term" value="F:RNA-directed DNA polymerase activity"/>
    <property type="evidence" value="ECO:0007669"/>
    <property type="project" value="UniProtKB-KW"/>
</dbReference>
<name>A0A6L2MP58_TANCI</name>
<keyword evidence="1" id="KW-0808">Transferase</keyword>
<gene>
    <name evidence="1" type="ORF">Tci_047779</name>
</gene>
<organism evidence="1">
    <name type="scientific">Tanacetum cinerariifolium</name>
    <name type="common">Dalmatian daisy</name>
    <name type="synonym">Chrysanthemum cinerariifolium</name>
    <dbReference type="NCBI Taxonomy" id="118510"/>
    <lineage>
        <taxon>Eukaryota</taxon>
        <taxon>Viridiplantae</taxon>
        <taxon>Streptophyta</taxon>
        <taxon>Embryophyta</taxon>
        <taxon>Tracheophyta</taxon>
        <taxon>Spermatophyta</taxon>
        <taxon>Magnoliopsida</taxon>
        <taxon>eudicotyledons</taxon>
        <taxon>Gunneridae</taxon>
        <taxon>Pentapetalae</taxon>
        <taxon>asterids</taxon>
        <taxon>campanulids</taxon>
        <taxon>Asterales</taxon>
        <taxon>Asteraceae</taxon>
        <taxon>Asteroideae</taxon>
        <taxon>Anthemideae</taxon>
        <taxon>Anthemidinae</taxon>
        <taxon>Tanacetum</taxon>
    </lineage>
</organism>
<dbReference type="InterPro" id="IPR021109">
    <property type="entry name" value="Peptidase_aspartic_dom_sf"/>
</dbReference>
<sequence>MEDVSDESLIVEAKVEGYLVRRIFVDEGASVEMMFEHCFENLDPAIKARLRETQTDLVGFVGEATKPLGKIKLKVCFESEGLCRRTTLKFTVIRAPSPYNIILGRTD</sequence>
<dbReference type="Gene3D" id="2.40.70.10">
    <property type="entry name" value="Acid Proteases"/>
    <property type="match status" value="1"/>
</dbReference>
<proteinExistence type="predicted"/>
<keyword evidence="1" id="KW-0548">Nucleotidyltransferase</keyword>
<dbReference type="PANTHER" id="PTHR33240:SF15">
    <property type="entry name" value="GAG-PRO-LIKE PROTEIN"/>
    <property type="match status" value="1"/>
</dbReference>
<evidence type="ECO:0000313" key="1">
    <source>
        <dbReference type="EMBL" id="GEU75801.1"/>
    </source>
</evidence>
<dbReference type="AlphaFoldDB" id="A0A6L2MP58"/>